<proteinExistence type="predicted"/>
<dbReference type="Proteomes" id="UP000176608">
    <property type="component" value="Unassembled WGS sequence"/>
</dbReference>
<keyword evidence="1" id="KW-0812">Transmembrane</keyword>
<evidence type="ECO:0000313" key="2">
    <source>
        <dbReference type="EMBL" id="OGC47631.1"/>
    </source>
</evidence>
<dbReference type="AlphaFoldDB" id="A0A1F4URM8"/>
<dbReference type="EMBL" id="MEVA01000006">
    <property type="protein sequence ID" value="OGC47631.1"/>
    <property type="molecule type" value="Genomic_DNA"/>
</dbReference>
<protein>
    <submittedName>
        <fullName evidence="2">Uncharacterized protein</fullName>
    </submittedName>
</protein>
<gene>
    <name evidence="2" type="ORF">A2886_02485</name>
</gene>
<sequence>MAYTTLKDGYKKFWSKYFIVFLTQGFTSIFISTLVVYLLFVYLQNSSLNVEVIFILLRVPAFVFSFLTINDCIARVVTGINTTGDWWRRDYKNLGSFLKDGSLQIFFVGWGRLTWVRVEKNFDGFGKEIIRNLTIALYFYIFLILMELIYHLL</sequence>
<accession>A0A1F4URM8</accession>
<keyword evidence="1" id="KW-0472">Membrane</keyword>
<evidence type="ECO:0000256" key="1">
    <source>
        <dbReference type="SAM" id="Phobius"/>
    </source>
</evidence>
<name>A0A1F4URM8_UNCKA</name>
<comment type="caution">
    <text evidence="2">The sequence shown here is derived from an EMBL/GenBank/DDBJ whole genome shotgun (WGS) entry which is preliminary data.</text>
</comment>
<evidence type="ECO:0000313" key="3">
    <source>
        <dbReference type="Proteomes" id="UP000176608"/>
    </source>
</evidence>
<reference evidence="2 3" key="1">
    <citation type="journal article" date="2016" name="Nat. Commun.">
        <title>Thousands of microbial genomes shed light on interconnected biogeochemical processes in an aquifer system.</title>
        <authorList>
            <person name="Anantharaman K."/>
            <person name="Brown C.T."/>
            <person name="Hug L.A."/>
            <person name="Sharon I."/>
            <person name="Castelle C.J."/>
            <person name="Probst A.J."/>
            <person name="Thomas B.C."/>
            <person name="Singh A."/>
            <person name="Wilkins M.J."/>
            <person name="Karaoz U."/>
            <person name="Brodie E.L."/>
            <person name="Williams K.H."/>
            <person name="Hubbard S.S."/>
            <person name="Banfield J.F."/>
        </authorList>
    </citation>
    <scope>NUCLEOTIDE SEQUENCE [LARGE SCALE GENOMIC DNA]</scope>
</reference>
<feature type="transmembrane region" description="Helical" evidence="1">
    <location>
        <begin position="17"/>
        <end position="40"/>
    </location>
</feature>
<keyword evidence="1" id="KW-1133">Transmembrane helix</keyword>
<feature type="transmembrane region" description="Helical" evidence="1">
    <location>
        <begin position="135"/>
        <end position="152"/>
    </location>
</feature>
<feature type="transmembrane region" description="Helical" evidence="1">
    <location>
        <begin position="52"/>
        <end position="69"/>
    </location>
</feature>
<organism evidence="2 3">
    <name type="scientific">candidate division WWE3 bacterium RIFCSPHIGHO2_01_FULL_42_13</name>
    <dbReference type="NCBI Taxonomy" id="1802617"/>
    <lineage>
        <taxon>Bacteria</taxon>
        <taxon>Katanobacteria</taxon>
    </lineage>
</organism>